<evidence type="ECO:0000313" key="2">
    <source>
        <dbReference type="Proteomes" id="UP000503339"/>
    </source>
</evidence>
<dbReference type="KEGG" id="merd:EB233_05160"/>
<name>A0A6M7UCR1_9HYPH</name>
<evidence type="ECO:0000313" key="1">
    <source>
        <dbReference type="EMBL" id="QKC75005.1"/>
    </source>
</evidence>
<dbReference type="EMBL" id="CP033361">
    <property type="protein sequence ID" value="QKC75005.1"/>
    <property type="molecule type" value="Genomic_DNA"/>
</dbReference>
<sequence>MTPTAQIFPDPESALAGAQFADRYVLTTDGLALTAIGAAERILGRSPRWVGRLTQLRNLAVRPFGLKAGAEPDAPPETRIGIFPLISQAQGRAVLGLDDRHLDFRILVEVNDLGAGRQQVAVSTIVKTHNLLGRTYLAVIMPFHRIIVPAMLAQVLIK</sequence>
<accession>A0A6M7UCR1</accession>
<keyword evidence="2" id="KW-1185">Reference proteome</keyword>
<dbReference type="InterPro" id="IPR021295">
    <property type="entry name" value="DUF2867"/>
</dbReference>
<gene>
    <name evidence="1" type="ORF">EB233_05160</name>
</gene>
<dbReference type="RefSeq" id="WP_064991025.1">
    <property type="nucleotide sequence ID" value="NZ_CP033361.1"/>
</dbReference>
<protein>
    <submittedName>
        <fullName evidence="1">DUF2867 domain-containing protein</fullName>
    </submittedName>
</protein>
<organism evidence="1 2">
    <name type="scientific">Mesorhizobium erdmanii</name>
    <dbReference type="NCBI Taxonomy" id="1777866"/>
    <lineage>
        <taxon>Bacteria</taxon>
        <taxon>Pseudomonadati</taxon>
        <taxon>Pseudomonadota</taxon>
        <taxon>Alphaproteobacteria</taxon>
        <taxon>Hyphomicrobiales</taxon>
        <taxon>Phyllobacteriaceae</taxon>
        <taxon>Mesorhizobium</taxon>
    </lineage>
</organism>
<reference evidence="1 2" key="1">
    <citation type="submission" date="2018-10" db="EMBL/GenBank/DDBJ databases">
        <authorList>
            <person name="Perry B.J."/>
            <person name="Sullivan J.T."/>
            <person name="Murphy R.J.T."/>
            <person name="Ramsay J.P."/>
            <person name="Ronson C.W."/>
        </authorList>
    </citation>
    <scope>NUCLEOTIDE SEQUENCE [LARGE SCALE GENOMIC DNA]</scope>
    <source>
        <strain evidence="1 2">NZP2014</strain>
    </source>
</reference>
<dbReference type="Pfam" id="PF11066">
    <property type="entry name" value="DUF2867"/>
    <property type="match status" value="1"/>
</dbReference>
<proteinExistence type="predicted"/>
<dbReference type="Proteomes" id="UP000503339">
    <property type="component" value="Chromosome"/>
</dbReference>
<dbReference type="AlphaFoldDB" id="A0A6M7UCR1"/>